<comment type="caution">
    <text evidence="2">The sequence shown here is derived from an EMBL/GenBank/DDBJ whole genome shotgun (WGS) entry which is preliminary data.</text>
</comment>
<dbReference type="EMBL" id="BRZM01000132">
    <property type="protein sequence ID" value="GLD68332.1"/>
    <property type="molecule type" value="Genomic_DNA"/>
</dbReference>
<dbReference type="AlphaFoldDB" id="A0AAD3NAJ5"/>
<feature type="compositionally biased region" description="Acidic residues" evidence="1">
    <location>
        <begin position="1"/>
        <end position="12"/>
    </location>
</feature>
<dbReference type="Proteomes" id="UP001279410">
    <property type="component" value="Unassembled WGS sequence"/>
</dbReference>
<evidence type="ECO:0000313" key="3">
    <source>
        <dbReference type="Proteomes" id="UP001279410"/>
    </source>
</evidence>
<accession>A0AAD3NAJ5</accession>
<proteinExistence type="predicted"/>
<feature type="non-terminal residue" evidence="2">
    <location>
        <position position="1"/>
    </location>
</feature>
<keyword evidence="3" id="KW-1185">Reference proteome</keyword>
<feature type="region of interest" description="Disordered" evidence="1">
    <location>
        <begin position="1"/>
        <end position="21"/>
    </location>
</feature>
<sequence length="232" mass="26818">MASSLDLEDDSLEEVRDSRGPPSLVALAVAEEIERDSPFHESLDPTPKVKENTLSKDLPSLHGAFSYQTFRLVVLGQPPQDSQMVHECRHQWDEDYHHEILPKKCHQLPGLFKGHTREDLLPHKEEYLQTYRPFHEGPDPTPKIKEDALSKVSCIKTFLLYMGHSHTRFSDWLFLDNLPKVRRWSRSVVISGMKITTTKFYLKNAANFLDFLKSTPLRTCWLTKAQLNAIHQ</sequence>
<name>A0AAD3NAJ5_LATJO</name>
<protein>
    <submittedName>
        <fullName evidence="2">Uncharacterized protein</fullName>
    </submittedName>
</protein>
<evidence type="ECO:0000313" key="2">
    <source>
        <dbReference type="EMBL" id="GLD68332.1"/>
    </source>
</evidence>
<organism evidence="2 3">
    <name type="scientific">Lates japonicus</name>
    <name type="common">Japanese lates</name>
    <dbReference type="NCBI Taxonomy" id="270547"/>
    <lineage>
        <taxon>Eukaryota</taxon>
        <taxon>Metazoa</taxon>
        <taxon>Chordata</taxon>
        <taxon>Craniata</taxon>
        <taxon>Vertebrata</taxon>
        <taxon>Euteleostomi</taxon>
        <taxon>Actinopterygii</taxon>
        <taxon>Neopterygii</taxon>
        <taxon>Teleostei</taxon>
        <taxon>Neoteleostei</taxon>
        <taxon>Acanthomorphata</taxon>
        <taxon>Carangaria</taxon>
        <taxon>Carangaria incertae sedis</taxon>
        <taxon>Centropomidae</taxon>
        <taxon>Lates</taxon>
    </lineage>
</organism>
<evidence type="ECO:0000256" key="1">
    <source>
        <dbReference type="SAM" id="MobiDB-lite"/>
    </source>
</evidence>
<reference evidence="2" key="1">
    <citation type="submission" date="2022-08" db="EMBL/GenBank/DDBJ databases">
        <title>Genome sequencing of akame (Lates japonicus).</title>
        <authorList>
            <person name="Hashiguchi Y."/>
            <person name="Takahashi H."/>
        </authorList>
    </citation>
    <scope>NUCLEOTIDE SEQUENCE</scope>
    <source>
        <strain evidence="2">Kochi</strain>
    </source>
</reference>
<gene>
    <name evidence="2" type="ORF">AKAME5_001964500</name>
</gene>